<dbReference type="Proteomes" id="UP001595955">
    <property type="component" value="Unassembled WGS sequence"/>
</dbReference>
<protein>
    <submittedName>
        <fullName evidence="3">Uncharacterized protein</fullName>
    </submittedName>
</protein>
<comment type="caution">
    <text evidence="3">The sequence shown here is derived from an EMBL/GenBank/DDBJ whole genome shotgun (WGS) entry which is preliminary data.</text>
</comment>
<keyword evidence="2" id="KW-0472">Membrane</keyword>
<name>A0ABV9D5N6_9MICO</name>
<evidence type="ECO:0000313" key="3">
    <source>
        <dbReference type="EMBL" id="MFC4553927.1"/>
    </source>
</evidence>
<keyword evidence="4" id="KW-1185">Reference proteome</keyword>
<keyword evidence="2" id="KW-1133">Transmembrane helix</keyword>
<proteinExistence type="predicted"/>
<gene>
    <name evidence="3" type="ORF">ACFO3F_01580</name>
</gene>
<reference evidence="4" key="1">
    <citation type="journal article" date="2019" name="Int. J. Syst. Evol. Microbiol.">
        <title>The Global Catalogue of Microorganisms (GCM) 10K type strain sequencing project: providing services to taxonomists for standard genome sequencing and annotation.</title>
        <authorList>
            <consortium name="The Broad Institute Genomics Platform"/>
            <consortium name="The Broad Institute Genome Sequencing Center for Infectious Disease"/>
            <person name="Wu L."/>
            <person name="Ma J."/>
        </authorList>
    </citation>
    <scope>NUCLEOTIDE SEQUENCE [LARGE SCALE GENOMIC DNA]</scope>
    <source>
        <strain evidence="4">JCM 3369</strain>
    </source>
</reference>
<dbReference type="EMBL" id="JBHSGF010000001">
    <property type="protein sequence ID" value="MFC4553927.1"/>
    <property type="molecule type" value="Genomic_DNA"/>
</dbReference>
<evidence type="ECO:0000256" key="2">
    <source>
        <dbReference type="SAM" id="Phobius"/>
    </source>
</evidence>
<sequence>MEERPRRTPPADTNGTCGGDQNLLPEADVTVTPERARELLASVPSRPRRRLGPHDHASALATIAMSLLSGLVALSGHPWWAIPPALVAVIVAHRWVAGRRQRTNEPRLGAASWVSTLFSVWLALPIYRGVRFGETAPFPEALILGGLAPAAWLLFYLWLLIRR</sequence>
<accession>A0ABV9D5N6</accession>
<feature type="region of interest" description="Disordered" evidence="1">
    <location>
        <begin position="1"/>
        <end position="25"/>
    </location>
</feature>
<organism evidence="3 4">
    <name type="scientific">Georgenia faecalis</name>
    <dbReference type="NCBI Taxonomy" id="2483799"/>
    <lineage>
        <taxon>Bacteria</taxon>
        <taxon>Bacillati</taxon>
        <taxon>Actinomycetota</taxon>
        <taxon>Actinomycetes</taxon>
        <taxon>Micrococcales</taxon>
        <taxon>Bogoriellaceae</taxon>
        <taxon>Georgenia</taxon>
    </lineage>
</organism>
<feature type="transmembrane region" description="Helical" evidence="2">
    <location>
        <begin position="56"/>
        <end position="74"/>
    </location>
</feature>
<keyword evidence="2" id="KW-0812">Transmembrane</keyword>
<feature type="transmembrane region" description="Helical" evidence="2">
    <location>
        <begin position="80"/>
        <end position="96"/>
    </location>
</feature>
<feature type="transmembrane region" description="Helical" evidence="2">
    <location>
        <begin position="142"/>
        <end position="161"/>
    </location>
</feature>
<dbReference type="RefSeq" id="WP_127573435.1">
    <property type="nucleotide sequence ID" value="NZ_CP033325.1"/>
</dbReference>
<evidence type="ECO:0000256" key="1">
    <source>
        <dbReference type="SAM" id="MobiDB-lite"/>
    </source>
</evidence>
<evidence type="ECO:0000313" key="4">
    <source>
        <dbReference type="Proteomes" id="UP001595955"/>
    </source>
</evidence>
<feature type="transmembrane region" description="Helical" evidence="2">
    <location>
        <begin position="108"/>
        <end position="130"/>
    </location>
</feature>